<evidence type="ECO:0000313" key="18">
    <source>
        <dbReference type="Proteomes" id="UP000282574"/>
    </source>
</evidence>
<dbReference type="GO" id="GO:0005737">
    <property type="term" value="C:cytoplasm"/>
    <property type="evidence" value="ECO:0007669"/>
    <property type="project" value="UniProtKB-SubCell"/>
</dbReference>
<proteinExistence type="inferred from homology"/>
<dbReference type="PANTHER" id="PTHR43078">
    <property type="entry name" value="UDP-GLUCURONIC ACID DECARBOXYLASE-RELATED"/>
    <property type="match status" value="1"/>
</dbReference>
<dbReference type="GO" id="GO:0048040">
    <property type="term" value="F:UDP-glucuronate decarboxylase activity"/>
    <property type="evidence" value="ECO:0007669"/>
    <property type="project" value="UniProtKB-EC"/>
</dbReference>
<protein>
    <recommendedName>
        <fullName evidence="6">UDP-glucuronate decarboxylase</fullName>
        <ecNumber evidence="6">4.1.1.35</ecNumber>
    </recommendedName>
</protein>
<keyword evidence="12" id="KW-0520">NAD</keyword>
<dbReference type="EC" id="4.1.1.35" evidence="6"/>
<keyword evidence="8" id="KW-0812">Transmembrane</keyword>
<evidence type="ECO:0000256" key="10">
    <source>
        <dbReference type="ARBA" id="ARBA00022968"/>
    </source>
</evidence>
<keyword evidence="15" id="KW-0456">Lyase</keyword>
<gene>
    <name evidence="17" type="primary">rfbB</name>
    <name evidence="17" type="ORF">DSM107010_48220</name>
</gene>
<evidence type="ECO:0000256" key="4">
    <source>
        <dbReference type="ARBA" id="ARBA00005100"/>
    </source>
</evidence>
<accession>A0AB37UF60</accession>
<reference evidence="17 18" key="1">
    <citation type="journal article" date="2019" name="Genome Biol. Evol.">
        <title>Day and night: Metabolic profiles and evolutionary relationships of six axenic non-marine cyanobacteria.</title>
        <authorList>
            <person name="Will S.E."/>
            <person name="Henke P."/>
            <person name="Boedeker C."/>
            <person name="Huang S."/>
            <person name="Brinkmann H."/>
            <person name="Rohde M."/>
            <person name="Jarek M."/>
            <person name="Friedl T."/>
            <person name="Seufert S."/>
            <person name="Schumacher M."/>
            <person name="Overmann J."/>
            <person name="Neumann-Schaal M."/>
            <person name="Petersen J."/>
        </authorList>
    </citation>
    <scope>NUCLEOTIDE SEQUENCE [LARGE SCALE GENOMIC DNA]</scope>
    <source>
        <strain evidence="17 18">SAG 39.79</strain>
    </source>
</reference>
<keyword evidence="14" id="KW-0472">Membrane</keyword>
<evidence type="ECO:0000256" key="14">
    <source>
        <dbReference type="ARBA" id="ARBA00023136"/>
    </source>
</evidence>
<dbReference type="Proteomes" id="UP000282574">
    <property type="component" value="Unassembled WGS sequence"/>
</dbReference>
<evidence type="ECO:0000256" key="1">
    <source>
        <dbReference type="ARBA" id="ARBA00001911"/>
    </source>
</evidence>
<keyword evidence="11" id="KW-1133">Transmembrane helix</keyword>
<dbReference type="GO" id="GO:0070403">
    <property type="term" value="F:NAD+ binding"/>
    <property type="evidence" value="ECO:0007669"/>
    <property type="project" value="InterPro"/>
</dbReference>
<dbReference type="AlphaFoldDB" id="A0AB37UF60"/>
<evidence type="ECO:0000313" key="17">
    <source>
        <dbReference type="EMBL" id="RUT08105.1"/>
    </source>
</evidence>
<dbReference type="FunFam" id="3.40.50.720:FF:000150">
    <property type="entry name" value="UDP-glucuronic acid decarboxylase 6"/>
    <property type="match status" value="1"/>
</dbReference>
<sequence>MRILVTGGAGFIGSHLIDRLMAQGHEVICLDNFYTGHKRNILKWMDHPYFELIRHDITEPIRLEVDQVYHLACPASPVHYQFNPVKTVKTNVMGTLNMLGLAKRVKARFLLASTSEVYGDPEIHPQTEEYRGNVNPIGIRSCYDEGKRIAETLAFDYHRQNDVDIRVARIFNTYGPRMLENDGRVVSNLVVQALKNMPMTVYGDGSQTRSFCYVSDLVEGLMRLMNGEQIGPVNLGNPDEYTILELAEAVRNLVNPQAEIKFAPLPQDDPRRRRPDITRAKTWLGWEPTLPLSEGLKLTVEDFRQRLQQPQPTTYSEAGIASNS</sequence>
<evidence type="ECO:0000256" key="5">
    <source>
        <dbReference type="ARBA" id="ARBA00007505"/>
    </source>
</evidence>
<dbReference type="RefSeq" id="WP_106167315.1">
    <property type="nucleotide sequence ID" value="NZ_JAVKZF010000001.1"/>
</dbReference>
<keyword evidence="13" id="KW-0333">Golgi apparatus</keyword>
<evidence type="ECO:0000259" key="16">
    <source>
        <dbReference type="Pfam" id="PF16363"/>
    </source>
</evidence>
<organism evidence="17 18">
    <name type="scientific">Chroococcidiopsis cubana SAG 39.79</name>
    <dbReference type="NCBI Taxonomy" id="388085"/>
    <lineage>
        <taxon>Bacteria</taxon>
        <taxon>Bacillati</taxon>
        <taxon>Cyanobacteriota</taxon>
        <taxon>Cyanophyceae</taxon>
        <taxon>Chroococcidiopsidales</taxon>
        <taxon>Chroococcidiopsidaceae</taxon>
        <taxon>Chroococcidiopsis</taxon>
    </lineage>
</organism>
<comment type="cofactor">
    <cofactor evidence="1">
        <name>NAD(+)</name>
        <dbReference type="ChEBI" id="CHEBI:57540"/>
    </cofactor>
</comment>
<dbReference type="Gene3D" id="3.40.50.720">
    <property type="entry name" value="NAD(P)-binding Rossmann-like Domain"/>
    <property type="match status" value="2"/>
</dbReference>
<keyword evidence="10" id="KW-0735">Signal-anchor</keyword>
<evidence type="ECO:0000256" key="6">
    <source>
        <dbReference type="ARBA" id="ARBA00012290"/>
    </source>
</evidence>
<evidence type="ECO:0000256" key="8">
    <source>
        <dbReference type="ARBA" id="ARBA00022692"/>
    </source>
</evidence>
<keyword evidence="9" id="KW-0210">Decarboxylase</keyword>
<evidence type="ECO:0000256" key="15">
    <source>
        <dbReference type="ARBA" id="ARBA00023239"/>
    </source>
</evidence>
<dbReference type="InterPro" id="IPR036291">
    <property type="entry name" value="NAD(P)-bd_dom_sf"/>
</dbReference>
<name>A0AB37UF60_9CYAN</name>
<evidence type="ECO:0000256" key="12">
    <source>
        <dbReference type="ARBA" id="ARBA00023027"/>
    </source>
</evidence>
<dbReference type="GO" id="GO:0042732">
    <property type="term" value="P:D-xylose metabolic process"/>
    <property type="evidence" value="ECO:0007669"/>
    <property type="project" value="InterPro"/>
</dbReference>
<comment type="caution">
    <text evidence="17">The sequence shown here is derived from an EMBL/GenBank/DDBJ whole genome shotgun (WGS) entry which is preliminary data.</text>
</comment>
<keyword evidence="18" id="KW-1185">Reference proteome</keyword>
<feature type="domain" description="NAD(P)-binding" evidence="16">
    <location>
        <begin position="4"/>
        <end position="297"/>
    </location>
</feature>
<dbReference type="InterPro" id="IPR044516">
    <property type="entry name" value="UXS-like"/>
</dbReference>
<dbReference type="CDD" id="cd05230">
    <property type="entry name" value="UGD_SDR_e"/>
    <property type="match status" value="1"/>
</dbReference>
<keyword evidence="7" id="KW-0963">Cytoplasm</keyword>
<dbReference type="PANTHER" id="PTHR43078:SF6">
    <property type="entry name" value="UDP-GLUCURONIC ACID DECARBOXYLASE 1"/>
    <property type="match status" value="1"/>
</dbReference>
<comment type="subcellular location">
    <subcellularLocation>
        <location evidence="3">Cytoplasm</location>
    </subcellularLocation>
    <subcellularLocation>
        <location evidence="2">Golgi apparatus</location>
        <location evidence="2">Golgi stack membrane</location>
        <topology evidence="2">Single-pass type II membrane protein</topology>
    </subcellularLocation>
</comment>
<evidence type="ECO:0000256" key="11">
    <source>
        <dbReference type="ARBA" id="ARBA00022989"/>
    </source>
</evidence>
<dbReference type="SUPFAM" id="SSF51735">
    <property type="entry name" value="NAD(P)-binding Rossmann-fold domains"/>
    <property type="match status" value="1"/>
</dbReference>
<dbReference type="InterPro" id="IPR016040">
    <property type="entry name" value="NAD(P)-bd_dom"/>
</dbReference>
<evidence type="ECO:0000256" key="7">
    <source>
        <dbReference type="ARBA" id="ARBA00022490"/>
    </source>
</evidence>
<evidence type="ECO:0000256" key="3">
    <source>
        <dbReference type="ARBA" id="ARBA00004496"/>
    </source>
</evidence>
<dbReference type="Pfam" id="PF16363">
    <property type="entry name" value="GDP_Man_Dehyd"/>
    <property type="match status" value="1"/>
</dbReference>
<comment type="pathway">
    <text evidence="4">Nucleotide-sugar biosynthesis; UDP-alpha-D-xylose biosynthesis; UDP-alpha-D-xylose from UDP-alpha-D-glucuronate: step 1/1.</text>
</comment>
<dbReference type="EMBL" id="RSCK01000055">
    <property type="protein sequence ID" value="RUT08105.1"/>
    <property type="molecule type" value="Genomic_DNA"/>
</dbReference>
<evidence type="ECO:0000256" key="13">
    <source>
        <dbReference type="ARBA" id="ARBA00023034"/>
    </source>
</evidence>
<comment type="similarity">
    <text evidence="5">Belongs to the NAD(P)-dependent epimerase/dehydratase family. UDP-glucuronic acid decarboxylase subfamily.</text>
</comment>
<evidence type="ECO:0000256" key="9">
    <source>
        <dbReference type="ARBA" id="ARBA00022793"/>
    </source>
</evidence>
<evidence type="ECO:0000256" key="2">
    <source>
        <dbReference type="ARBA" id="ARBA00004447"/>
    </source>
</evidence>